<dbReference type="OrthoDB" id="265761at2759"/>
<dbReference type="RefSeq" id="XP_019048037.1">
    <property type="nucleotide sequence ID" value="XM_019191289.1"/>
</dbReference>
<evidence type="ECO:0000256" key="1">
    <source>
        <dbReference type="ARBA" id="ARBA00038476"/>
    </source>
</evidence>
<keyword evidence="5" id="KW-1185">Reference proteome</keyword>
<dbReference type="VEuPathDB" id="FungiDB:I302_04659"/>
<evidence type="ECO:0000313" key="4">
    <source>
        <dbReference type="EMBL" id="WVW79317.1"/>
    </source>
</evidence>
<comment type="similarity">
    <text evidence="1">Belongs to the lcsJ thioesterase family.</text>
</comment>
<reference evidence="4" key="4">
    <citation type="submission" date="2024-02" db="EMBL/GenBank/DDBJ databases">
        <title>Comparative genomics of Cryptococcus and Kwoniella reveals pathogenesis evolution and contrasting modes of karyotype evolution via chromosome fusion or intercentromeric recombination.</title>
        <authorList>
            <person name="Coelho M.A."/>
            <person name="David-Palma M."/>
            <person name="Shea T."/>
            <person name="Bowers K."/>
            <person name="McGinley-Smith S."/>
            <person name="Mohammad A.W."/>
            <person name="Gnirke A."/>
            <person name="Yurkov A.M."/>
            <person name="Nowrousian M."/>
            <person name="Sun S."/>
            <person name="Cuomo C.A."/>
            <person name="Heitman J."/>
        </authorList>
    </citation>
    <scope>NUCLEOTIDE SEQUENCE</scope>
    <source>
        <strain evidence="4">CBS 10118</strain>
    </source>
</reference>
<dbReference type="PANTHER" id="PTHR12475">
    <property type="match status" value="1"/>
</dbReference>
<dbReference type="KEGG" id="kbi:30209058"/>
<feature type="compositionally biased region" description="Polar residues" evidence="2">
    <location>
        <begin position="203"/>
        <end position="219"/>
    </location>
</feature>
<dbReference type="Pfam" id="PF13279">
    <property type="entry name" value="4HBT_2"/>
    <property type="match status" value="1"/>
</dbReference>
<dbReference type="InterPro" id="IPR051490">
    <property type="entry name" value="THEM6_lcsJ_thioesterase"/>
</dbReference>
<name>A0A1B9G7G1_9TREE</name>
<dbReference type="InterPro" id="IPR029069">
    <property type="entry name" value="HotDog_dom_sf"/>
</dbReference>
<dbReference type="AlphaFoldDB" id="A0A1B9G7G1"/>
<dbReference type="EMBL" id="KI894020">
    <property type="protein sequence ID" value="OCF26967.1"/>
    <property type="molecule type" value="Genomic_DNA"/>
</dbReference>
<protein>
    <recommendedName>
        <fullName evidence="6">Thioesterase</fullName>
    </recommendedName>
</protein>
<dbReference type="EMBL" id="CP144541">
    <property type="protein sequence ID" value="WVW79317.1"/>
    <property type="molecule type" value="Genomic_DNA"/>
</dbReference>
<reference evidence="3" key="1">
    <citation type="submission" date="2013-07" db="EMBL/GenBank/DDBJ databases">
        <title>The Genome Sequence of Cryptococcus bestiolae CBS10118.</title>
        <authorList>
            <consortium name="The Broad Institute Genome Sequencing Platform"/>
            <person name="Cuomo C."/>
            <person name="Litvintseva A."/>
            <person name="Chen Y."/>
            <person name="Heitman J."/>
            <person name="Sun S."/>
            <person name="Springer D."/>
            <person name="Dromer F."/>
            <person name="Young S.K."/>
            <person name="Zeng Q."/>
            <person name="Gargeya S."/>
            <person name="Fitzgerald M."/>
            <person name="Abouelleil A."/>
            <person name="Alvarado L."/>
            <person name="Berlin A.M."/>
            <person name="Chapman S.B."/>
            <person name="Dewar J."/>
            <person name="Goldberg J."/>
            <person name="Griggs A."/>
            <person name="Gujja S."/>
            <person name="Hansen M."/>
            <person name="Howarth C."/>
            <person name="Imamovic A."/>
            <person name="Larimer J."/>
            <person name="McCowan C."/>
            <person name="Murphy C."/>
            <person name="Pearson M."/>
            <person name="Priest M."/>
            <person name="Roberts A."/>
            <person name="Saif S."/>
            <person name="Shea T."/>
            <person name="Sykes S."/>
            <person name="Wortman J."/>
            <person name="Nusbaum C."/>
            <person name="Birren B."/>
        </authorList>
    </citation>
    <scope>NUCLEOTIDE SEQUENCE [LARGE SCALE GENOMIC DNA]</scope>
    <source>
        <strain evidence="3">CBS 10118</strain>
    </source>
</reference>
<evidence type="ECO:0008006" key="6">
    <source>
        <dbReference type="Google" id="ProtNLM"/>
    </source>
</evidence>
<evidence type="ECO:0000313" key="3">
    <source>
        <dbReference type="EMBL" id="OCF26967.1"/>
    </source>
</evidence>
<sequence>MNALTASLPTSLLNNLRSLVAGLGDNPISALLPTIPGPVRFLILATFILHSPSWPFTWHIRILSSALKPKLRELRMGRLNYINDWKRDLEKKGGMKNYRYRYERLAWFDDCDYRLHLSNSAYPKNADPVELYFGQNMFAPLLTSNAFLAMGARHYNFFKEIPVGARYVIETRCGGWDEKWLYLVSEFIIYPKKRSPKSKPSSNGTKSPNSGSGSGTATPMINGDLSKSRIEEIKKSWMAKRTHRDDGGVVCCLGVSELCIKIGRITIPPRIALWATLQHPSKTEQDRAKAILMSKDHGVSFLKGGWRDEPNAATLGNDIYCDNAEDNWVKEGNESMEMVVRGLSGF</sequence>
<dbReference type="Proteomes" id="UP000092730">
    <property type="component" value="Chromosome 1"/>
</dbReference>
<reference evidence="3" key="3">
    <citation type="submission" date="2014-01" db="EMBL/GenBank/DDBJ databases">
        <title>Evolution of pathogenesis and genome organization in the Tremellales.</title>
        <authorList>
            <person name="Cuomo C."/>
            <person name="Litvintseva A."/>
            <person name="Heitman J."/>
            <person name="Chen Y."/>
            <person name="Sun S."/>
            <person name="Springer D."/>
            <person name="Dromer F."/>
            <person name="Young S."/>
            <person name="Zeng Q."/>
            <person name="Chapman S."/>
            <person name="Gujja S."/>
            <person name="Saif S."/>
            <person name="Birren B."/>
        </authorList>
    </citation>
    <scope>NUCLEOTIDE SEQUENCE</scope>
    <source>
        <strain evidence="3">CBS 10118</strain>
    </source>
</reference>
<reference evidence="4" key="2">
    <citation type="submission" date="2013-07" db="EMBL/GenBank/DDBJ databases">
        <authorList>
            <consortium name="The Broad Institute Genome Sequencing Platform"/>
            <person name="Cuomo C."/>
            <person name="Litvintseva A."/>
            <person name="Chen Y."/>
            <person name="Heitman J."/>
            <person name="Sun S."/>
            <person name="Springer D."/>
            <person name="Dromer F."/>
            <person name="Young S.K."/>
            <person name="Zeng Q."/>
            <person name="Gargeya S."/>
            <person name="Fitzgerald M."/>
            <person name="Abouelleil A."/>
            <person name="Alvarado L."/>
            <person name="Berlin A.M."/>
            <person name="Chapman S.B."/>
            <person name="Dewar J."/>
            <person name="Goldberg J."/>
            <person name="Griggs A."/>
            <person name="Gujja S."/>
            <person name="Hansen M."/>
            <person name="Howarth C."/>
            <person name="Imamovic A."/>
            <person name="Larimer J."/>
            <person name="McCowan C."/>
            <person name="Murphy C."/>
            <person name="Pearson M."/>
            <person name="Priest M."/>
            <person name="Roberts A."/>
            <person name="Saif S."/>
            <person name="Shea T."/>
            <person name="Sykes S."/>
            <person name="Wortman J."/>
            <person name="Nusbaum C."/>
            <person name="Birren B."/>
        </authorList>
    </citation>
    <scope>NUCLEOTIDE SEQUENCE</scope>
    <source>
        <strain evidence="4">CBS 10118</strain>
    </source>
</reference>
<dbReference type="GeneID" id="30209058"/>
<evidence type="ECO:0000313" key="5">
    <source>
        <dbReference type="Proteomes" id="UP000092730"/>
    </source>
</evidence>
<evidence type="ECO:0000256" key="2">
    <source>
        <dbReference type="SAM" id="MobiDB-lite"/>
    </source>
</evidence>
<dbReference type="PANTHER" id="PTHR12475:SF4">
    <property type="entry name" value="PROTEIN THEM6"/>
    <property type="match status" value="1"/>
</dbReference>
<accession>A0A1B9G7G1</accession>
<feature type="region of interest" description="Disordered" evidence="2">
    <location>
        <begin position="194"/>
        <end position="222"/>
    </location>
</feature>
<gene>
    <name evidence="3" type="ORF">I302_04659</name>
    <name evidence="4" type="ORF">I302_101285</name>
</gene>
<organism evidence="3">
    <name type="scientific">Kwoniella bestiolae CBS 10118</name>
    <dbReference type="NCBI Taxonomy" id="1296100"/>
    <lineage>
        <taxon>Eukaryota</taxon>
        <taxon>Fungi</taxon>
        <taxon>Dikarya</taxon>
        <taxon>Basidiomycota</taxon>
        <taxon>Agaricomycotina</taxon>
        <taxon>Tremellomycetes</taxon>
        <taxon>Tremellales</taxon>
        <taxon>Cryptococcaceae</taxon>
        <taxon>Kwoniella</taxon>
    </lineage>
</organism>
<dbReference type="SUPFAM" id="SSF54637">
    <property type="entry name" value="Thioesterase/thiol ester dehydrase-isomerase"/>
    <property type="match status" value="1"/>
</dbReference>
<proteinExistence type="inferred from homology"/>